<dbReference type="Pfam" id="PF04261">
    <property type="entry name" value="Dyp_perox_N"/>
    <property type="match status" value="1"/>
</dbReference>
<dbReference type="GO" id="GO:0020037">
    <property type="term" value="F:heme binding"/>
    <property type="evidence" value="ECO:0007669"/>
    <property type="project" value="InterPro"/>
</dbReference>
<proteinExistence type="inferred from homology"/>
<dbReference type="InterPro" id="IPR048328">
    <property type="entry name" value="Dyp_perox_C"/>
</dbReference>
<dbReference type="GO" id="GO:0046872">
    <property type="term" value="F:metal ion binding"/>
    <property type="evidence" value="ECO:0007669"/>
    <property type="project" value="UniProtKB-KW"/>
</dbReference>
<dbReference type="Proteomes" id="UP000320216">
    <property type="component" value="Chromosome"/>
</dbReference>
<evidence type="ECO:0000313" key="10">
    <source>
        <dbReference type="EMBL" id="QDZ15957.1"/>
    </source>
</evidence>
<keyword evidence="2 10" id="KW-0575">Peroxidase</keyword>
<reference evidence="10 11" key="1">
    <citation type="submission" date="2019-07" db="EMBL/GenBank/DDBJ databases">
        <title>Full genome sequence of Humibacter sp. WJ7-1.</title>
        <authorList>
            <person name="Im W.-T."/>
        </authorList>
    </citation>
    <scope>NUCLEOTIDE SEQUENCE [LARGE SCALE GENOMIC DNA]</scope>
    <source>
        <strain evidence="10 11">WJ7-1</strain>
    </source>
</reference>
<comment type="similarity">
    <text evidence="6">Belongs to the DyP-type peroxidase family.</text>
</comment>
<evidence type="ECO:0000256" key="4">
    <source>
        <dbReference type="ARBA" id="ARBA00023002"/>
    </source>
</evidence>
<organism evidence="10 11">
    <name type="scientific">Humibacter ginsenosidimutans</name>
    <dbReference type="NCBI Taxonomy" id="2599293"/>
    <lineage>
        <taxon>Bacteria</taxon>
        <taxon>Bacillati</taxon>
        <taxon>Actinomycetota</taxon>
        <taxon>Actinomycetes</taxon>
        <taxon>Micrococcales</taxon>
        <taxon>Microbacteriaceae</taxon>
        <taxon>Humibacter</taxon>
    </lineage>
</organism>
<feature type="compositionally biased region" description="Polar residues" evidence="7">
    <location>
        <begin position="361"/>
        <end position="373"/>
    </location>
</feature>
<dbReference type="AlphaFoldDB" id="A0A5B8M5Q6"/>
<dbReference type="KEGG" id="huw:FPZ11_15310"/>
<dbReference type="Pfam" id="PF20628">
    <property type="entry name" value="Dyp_perox_C"/>
    <property type="match status" value="1"/>
</dbReference>
<evidence type="ECO:0000256" key="3">
    <source>
        <dbReference type="ARBA" id="ARBA00022723"/>
    </source>
</evidence>
<evidence type="ECO:0000256" key="2">
    <source>
        <dbReference type="ARBA" id="ARBA00022559"/>
    </source>
</evidence>
<dbReference type="SUPFAM" id="SSF54909">
    <property type="entry name" value="Dimeric alpha+beta barrel"/>
    <property type="match status" value="1"/>
</dbReference>
<dbReference type="OrthoDB" id="3251355at2"/>
<evidence type="ECO:0000256" key="7">
    <source>
        <dbReference type="SAM" id="MobiDB-lite"/>
    </source>
</evidence>
<dbReference type="GO" id="GO:0004601">
    <property type="term" value="F:peroxidase activity"/>
    <property type="evidence" value="ECO:0007669"/>
    <property type="project" value="UniProtKB-KW"/>
</dbReference>
<keyword evidence="3" id="KW-0479">Metal-binding</keyword>
<feature type="region of interest" description="Disordered" evidence="7">
    <location>
        <begin position="329"/>
        <end position="373"/>
    </location>
</feature>
<dbReference type="PANTHER" id="PTHR30521">
    <property type="entry name" value="DEFERROCHELATASE/PEROXIDASE"/>
    <property type="match status" value="1"/>
</dbReference>
<keyword evidence="5" id="KW-0408">Iron</keyword>
<dbReference type="InterPro" id="IPR011008">
    <property type="entry name" value="Dimeric_a/b-barrel"/>
</dbReference>
<feature type="domain" description="Dyp-type peroxidase N-terminal" evidence="8">
    <location>
        <begin position="18"/>
        <end position="144"/>
    </location>
</feature>
<gene>
    <name evidence="10" type="ORF">FPZ11_15310</name>
</gene>
<evidence type="ECO:0000256" key="6">
    <source>
        <dbReference type="ARBA" id="ARBA00025737"/>
    </source>
</evidence>
<dbReference type="RefSeq" id="WP_146321961.1">
    <property type="nucleotide sequence ID" value="NZ_CP042305.1"/>
</dbReference>
<dbReference type="GO" id="GO:0005829">
    <property type="term" value="C:cytosol"/>
    <property type="evidence" value="ECO:0007669"/>
    <property type="project" value="TreeGrafter"/>
</dbReference>
<dbReference type="PROSITE" id="PS51404">
    <property type="entry name" value="DYP_PEROXIDASE"/>
    <property type="match status" value="1"/>
</dbReference>
<name>A0A5B8M5Q6_9MICO</name>
<evidence type="ECO:0000259" key="9">
    <source>
        <dbReference type="Pfam" id="PF20628"/>
    </source>
</evidence>
<evidence type="ECO:0000256" key="5">
    <source>
        <dbReference type="ARBA" id="ARBA00023004"/>
    </source>
</evidence>
<comment type="cofactor">
    <cofactor evidence="1">
        <name>heme b</name>
        <dbReference type="ChEBI" id="CHEBI:60344"/>
    </cofactor>
</comment>
<dbReference type="PANTHER" id="PTHR30521:SF0">
    <property type="entry name" value="DYP-TYPE PEROXIDASE FAMILY PROTEIN"/>
    <property type="match status" value="1"/>
</dbReference>
<evidence type="ECO:0000256" key="1">
    <source>
        <dbReference type="ARBA" id="ARBA00001970"/>
    </source>
</evidence>
<keyword evidence="11" id="KW-1185">Reference proteome</keyword>
<keyword evidence="4" id="KW-0560">Oxidoreductase</keyword>
<dbReference type="InterPro" id="IPR006314">
    <property type="entry name" value="Dyp_peroxidase"/>
</dbReference>
<feature type="domain" description="Dyp-type peroxidase C-terminal" evidence="9">
    <location>
        <begin position="148"/>
        <end position="310"/>
    </location>
</feature>
<accession>A0A5B8M5Q6</accession>
<evidence type="ECO:0000259" key="8">
    <source>
        <dbReference type="Pfam" id="PF04261"/>
    </source>
</evidence>
<dbReference type="InterPro" id="IPR048327">
    <property type="entry name" value="Dyp_perox_N"/>
</dbReference>
<evidence type="ECO:0000313" key="11">
    <source>
        <dbReference type="Proteomes" id="UP000320216"/>
    </source>
</evidence>
<protein>
    <submittedName>
        <fullName evidence="10">Dyp-type peroxidase</fullName>
    </submittedName>
</protein>
<sequence length="373" mass="40347">MSSEHRDRVPIDAQSVDAPLSRFAVFLVVSAAEGDDALATVREVVSGVDDLLKTVGFRDLGSHLSCVVGIGRRLWDRLVPGIRPVELEVFPTVRGDVHTAPSTPGDLLFHIRAERVDLCFELERLILDALGSAVRVEDETQGFRYFDVRDLLGFVDGTANPIGDELQASAIIGDDDPAFAGGSYVVVQKYVHDLPEWGSLTVEEQETVIGRTKLENIELDDSVENQKAHKTLTTINDDNGDELDILRDNMPFGTPGSGEMGTYFIGYSARLWVTMKMIDNMFIGDPPGFYDKILDVSRAATGGTFFVPSNGVLHGLDDPDALVESLRALREDASSDAPSPMGDDAGEESKGDGTLGIGSLRESTGRATETEGT</sequence>
<dbReference type="EMBL" id="CP042305">
    <property type="protein sequence ID" value="QDZ15957.1"/>
    <property type="molecule type" value="Genomic_DNA"/>
</dbReference>
<dbReference type="NCBIfam" id="TIGR01413">
    <property type="entry name" value="Dyp_perox_fam"/>
    <property type="match status" value="1"/>
</dbReference>